<protein>
    <submittedName>
        <fullName evidence="1">Uncharacterized protein</fullName>
    </submittedName>
</protein>
<sequence length="85" mass="9477">MKTVEELKAMKAQSGTPFGTAYNFLIASLGNCYVSKSNGMDLIRNELSDWDKEARSLIVKALIREIRETGVHIDSDDIMELNALV</sequence>
<dbReference type="EMBL" id="JAAOXG010000039">
    <property type="protein sequence ID" value="NNJ31617.1"/>
    <property type="molecule type" value="Genomic_DNA"/>
</dbReference>
<comment type="caution">
    <text evidence="1">The sequence shown here is derived from an EMBL/GenBank/DDBJ whole genome shotgun (WGS) entry which is preliminary data.</text>
</comment>
<proteinExistence type="predicted"/>
<organism evidence="1 2">
    <name type="scientific">Lacrimispora defluvii</name>
    <dbReference type="NCBI Taxonomy" id="2719233"/>
    <lineage>
        <taxon>Bacteria</taxon>
        <taxon>Bacillati</taxon>
        <taxon>Bacillota</taxon>
        <taxon>Clostridia</taxon>
        <taxon>Lachnospirales</taxon>
        <taxon>Lachnospiraceae</taxon>
        <taxon>Lacrimispora</taxon>
    </lineage>
</organism>
<evidence type="ECO:0000313" key="2">
    <source>
        <dbReference type="Proteomes" id="UP000539052"/>
    </source>
</evidence>
<reference evidence="1 2" key="1">
    <citation type="submission" date="2020-03" db="EMBL/GenBank/DDBJ databases">
        <title>Genome Sequence of industrial isolate, B5A.</title>
        <authorList>
            <person name="Sharma S."/>
            <person name="Patil P.B."/>
            <person name="Korpole S."/>
        </authorList>
    </citation>
    <scope>NUCLEOTIDE SEQUENCE [LARGE SCALE GENOMIC DNA]</scope>
    <source>
        <strain evidence="1 2">PI-S10-B5A</strain>
    </source>
</reference>
<keyword evidence="2" id="KW-1185">Reference proteome</keyword>
<gene>
    <name evidence="1" type="ORF">G9470_17725</name>
</gene>
<dbReference type="RefSeq" id="WP_170822743.1">
    <property type="nucleotide sequence ID" value="NZ_JAAOXG010000039.1"/>
</dbReference>
<dbReference type="Proteomes" id="UP000539052">
    <property type="component" value="Unassembled WGS sequence"/>
</dbReference>
<accession>A0ABX1VT58</accession>
<name>A0ABX1VT58_9FIRM</name>
<evidence type="ECO:0000313" key="1">
    <source>
        <dbReference type="EMBL" id="NNJ31617.1"/>
    </source>
</evidence>